<dbReference type="PANTHER" id="PTHR11795">
    <property type="entry name" value="BRANCHED-CHAIN AMINO ACID TRANSPORT SYSTEM PERMEASE PROTEIN LIVH"/>
    <property type="match status" value="1"/>
</dbReference>
<comment type="caution">
    <text evidence="10">The sequence shown here is derived from an EMBL/GenBank/DDBJ whole genome shotgun (WGS) entry which is preliminary data.</text>
</comment>
<feature type="transmembrane region" description="Helical" evidence="9">
    <location>
        <begin position="33"/>
        <end position="53"/>
    </location>
</feature>
<proteinExistence type="inferred from homology"/>
<dbReference type="GO" id="GO:0005886">
    <property type="term" value="C:plasma membrane"/>
    <property type="evidence" value="ECO:0007669"/>
    <property type="project" value="UniProtKB-SubCell"/>
</dbReference>
<sequence length="293" mass="30160">MNLLQQVLDGLGSGSVYATLALALVLVHRSTGIVNFAQGQMAVISTYVAWTLYDAGVPVWGAIGAAIVLSLVVGALVERFLIRRFEGGEPLAAIVVTVGLLISVNGLVSLIWGTVLKQFPSAFPPGGVGSGSGGTIGYGTLGTIGALLVVVLALNWLFRHTRLGLAFRAVAANPESSALLGLPVGRLLMLGWGLAAAVGALAGCLVAPKLYLAPEMMDSVLTYALAAAVLGGLNSALGTVLAAWFIGVVENLAGTYVSFVGGDMKIAVPLVLMVLILLFKPEGVFGHKEVRRV</sequence>
<feature type="transmembrane region" description="Helical" evidence="9">
    <location>
        <begin position="59"/>
        <end position="81"/>
    </location>
</feature>
<evidence type="ECO:0000256" key="7">
    <source>
        <dbReference type="ARBA" id="ARBA00023136"/>
    </source>
</evidence>
<feature type="transmembrane region" description="Helical" evidence="9">
    <location>
        <begin position="266"/>
        <end position="285"/>
    </location>
</feature>
<evidence type="ECO:0000256" key="4">
    <source>
        <dbReference type="ARBA" id="ARBA00022692"/>
    </source>
</evidence>
<feature type="transmembrane region" description="Helical" evidence="9">
    <location>
        <begin position="6"/>
        <end position="26"/>
    </location>
</feature>
<dbReference type="GO" id="GO:0006865">
    <property type="term" value="P:amino acid transport"/>
    <property type="evidence" value="ECO:0007669"/>
    <property type="project" value="UniProtKB-KW"/>
</dbReference>
<keyword evidence="3" id="KW-1003">Cell membrane</keyword>
<dbReference type="EMBL" id="BOOQ01000007">
    <property type="protein sequence ID" value="GII45037.1"/>
    <property type="molecule type" value="Genomic_DNA"/>
</dbReference>
<keyword evidence="6 9" id="KW-1133">Transmembrane helix</keyword>
<evidence type="ECO:0000256" key="5">
    <source>
        <dbReference type="ARBA" id="ARBA00022970"/>
    </source>
</evidence>
<keyword evidence="4 9" id="KW-0812">Transmembrane</keyword>
<evidence type="ECO:0000256" key="6">
    <source>
        <dbReference type="ARBA" id="ARBA00022989"/>
    </source>
</evidence>
<keyword evidence="2" id="KW-0813">Transport</keyword>
<feature type="transmembrane region" description="Helical" evidence="9">
    <location>
        <begin position="190"/>
        <end position="208"/>
    </location>
</feature>
<name>A0A8J3XK99_9ACTN</name>
<dbReference type="GO" id="GO:0022857">
    <property type="term" value="F:transmembrane transporter activity"/>
    <property type="evidence" value="ECO:0007669"/>
    <property type="project" value="InterPro"/>
</dbReference>
<gene>
    <name evidence="10" type="ORF">Psi02_14610</name>
</gene>
<keyword evidence="11" id="KW-1185">Reference proteome</keyword>
<evidence type="ECO:0000256" key="8">
    <source>
        <dbReference type="ARBA" id="ARBA00037998"/>
    </source>
</evidence>
<feature type="transmembrane region" description="Helical" evidence="9">
    <location>
        <begin position="93"/>
        <end position="115"/>
    </location>
</feature>
<reference evidence="10" key="1">
    <citation type="submission" date="2021-01" db="EMBL/GenBank/DDBJ databases">
        <title>Whole genome shotgun sequence of Planotetraspora silvatica NBRC 100141.</title>
        <authorList>
            <person name="Komaki H."/>
            <person name="Tamura T."/>
        </authorList>
    </citation>
    <scope>NUCLEOTIDE SEQUENCE</scope>
    <source>
        <strain evidence="10">NBRC 100141</strain>
    </source>
</reference>
<keyword evidence="5" id="KW-0029">Amino-acid transport</keyword>
<feature type="transmembrane region" description="Helical" evidence="9">
    <location>
        <begin position="135"/>
        <end position="158"/>
    </location>
</feature>
<dbReference type="PANTHER" id="PTHR11795:SF451">
    <property type="entry name" value="ABC TRANSPORTER PERMEASE PROTEIN"/>
    <property type="match status" value="1"/>
</dbReference>
<evidence type="ECO:0000313" key="11">
    <source>
        <dbReference type="Proteomes" id="UP000644610"/>
    </source>
</evidence>
<comment type="similarity">
    <text evidence="8">Belongs to the binding-protein-dependent transport system permease family. LivHM subfamily.</text>
</comment>
<dbReference type="InterPro" id="IPR001851">
    <property type="entry name" value="ABC_transp_permease"/>
</dbReference>
<organism evidence="10 11">
    <name type="scientific">Planotetraspora silvatica</name>
    <dbReference type="NCBI Taxonomy" id="234614"/>
    <lineage>
        <taxon>Bacteria</taxon>
        <taxon>Bacillati</taxon>
        <taxon>Actinomycetota</taxon>
        <taxon>Actinomycetes</taxon>
        <taxon>Streptosporangiales</taxon>
        <taxon>Streptosporangiaceae</taxon>
        <taxon>Planotetraspora</taxon>
    </lineage>
</organism>
<evidence type="ECO:0000313" key="10">
    <source>
        <dbReference type="EMBL" id="GII45037.1"/>
    </source>
</evidence>
<evidence type="ECO:0000256" key="3">
    <source>
        <dbReference type="ARBA" id="ARBA00022475"/>
    </source>
</evidence>
<accession>A0A8J3XK99</accession>
<dbReference type="InterPro" id="IPR052157">
    <property type="entry name" value="BCAA_transport_permease"/>
</dbReference>
<keyword evidence="7 9" id="KW-0472">Membrane</keyword>
<feature type="transmembrane region" description="Helical" evidence="9">
    <location>
        <begin position="220"/>
        <end position="246"/>
    </location>
</feature>
<dbReference type="Pfam" id="PF02653">
    <property type="entry name" value="BPD_transp_2"/>
    <property type="match status" value="1"/>
</dbReference>
<protein>
    <submittedName>
        <fullName evidence="10">Branched-chain amino acid ABC transporter permease</fullName>
    </submittedName>
</protein>
<dbReference type="Proteomes" id="UP000644610">
    <property type="component" value="Unassembled WGS sequence"/>
</dbReference>
<evidence type="ECO:0000256" key="9">
    <source>
        <dbReference type="SAM" id="Phobius"/>
    </source>
</evidence>
<comment type="subcellular location">
    <subcellularLocation>
        <location evidence="1">Cell membrane</location>
        <topology evidence="1">Multi-pass membrane protein</topology>
    </subcellularLocation>
</comment>
<dbReference type="AlphaFoldDB" id="A0A8J3XK99"/>
<evidence type="ECO:0000256" key="2">
    <source>
        <dbReference type="ARBA" id="ARBA00022448"/>
    </source>
</evidence>
<evidence type="ECO:0000256" key="1">
    <source>
        <dbReference type="ARBA" id="ARBA00004651"/>
    </source>
</evidence>
<dbReference type="RefSeq" id="WP_203972665.1">
    <property type="nucleotide sequence ID" value="NZ_BAAAKY010000028.1"/>
</dbReference>
<dbReference type="CDD" id="cd06582">
    <property type="entry name" value="TM_PBP1_LivH_like"/>
    <property type="match status" value="1"/>
</dbReference>